<dbReference type="EMBL" id="CAJPEX010000883">
    <property type="protein sequence ID" value="CAG0917505.1"/>
    <property type="molecule type" value="Genomic_DNA"/>
</dbReference>
<protein>
    <submittedName>
        <fullName evidence="2">Uncharacterized protein</fullName>
    </submittedName>
</protein>
<feature type="region of interest" description="Disordered" evidence="1">
    <location>
        <begin position="297"/>
        <end position="317"/>
    </location>
</feature>
<sequence>MLNLQCTREIRRNEKHNCEAKEDELASHAKLKHSSESLAVLHATYTQFPEDSETDPELLEAGKFDDSPEITSAMSKEPEQPRKGRHRRSKRVRFSQFTSISPLAFGYQRLRGASQSYPGPLKSSRTLKKAIAWKLSSKKRDSGKHGLLGRESATAHKIVSEEFTPKRNGSPDGCMQIHRDFLDEPVQLTGMPVKHSPAVADLSSRTSSRNFGGDGDSKWKRAKELMKSLIAAGCGCLQNQRSKPEDWEILQEIDSSSSHSSQDVKHPTTALSTPTKCNARRRIITVDSGICKATASIITNSPSPAAGDNRISRNPKP</sequence>
<gene>
    <name evidence="2" type="ORF">NMOB1V02_LOCUS5088</name>
</gene>
<evidence type="ECO:0000313" key="3">
    <source>
        <dbReference type="Proteomes" id="UP000678499"/>
    </source>
</evidence>
<proteinExistence type="predicted"/>
<dbReference type="Proteomes" id="UP000678499">
    <property type="component" value="Unassembled WGS sequence"/>
</dbReference>
<name>A0A7R9BLN7_9CRUS</name>
<dbReference type="EMBL" id="OA882920">
    <property type="protein sequence ID" value="CAD7277353.1"/>
    <property type="molecule type" value="Genomic_DNA"/>
</dbReference>
<organism evidence="2">
    <name type="scientific">Notodromas monacha</name>
    <dbReference type="NCBI Taxonomy" id="399045"/>
    <lineage>
        <taxon>Eukaryota</taxon>
        <taxon>Metazoa</taxon>
        <taxon>Ecdysozoa</taxon>
        <taxon>Arthropoda</taxon>
        <taxon>Crustacea</taxon>
        <taxon>Oligostraca</taxon>
        <taxon>Ostracoda</taxon>
        <taxon>Podocopa</taxon>
        <taxon>Podocopida</taxon>
        <taxon>Cypridocopina</taxon>
        <taxon>Cypridoidea</taxon>
        <taxon>Cyprididae</taxon>
        <taxon>Notodromas</taxon>
    </lineage>
</organism>
<keyword evidence="3" id="KW-1185">Reference proteome</keyword>
<evidence type="ECO:0000313" key="2">
    <source>
        <dbReference type="EMBL" id="CAD7277353.1"/>
    </source>
</evidence>
<feature type="compositionally biased region" description="Basic residues" evidence="1">
    <location>
        <begin position="83"/>
        <end position="92"/>
    </location>
</feature>
<feature type="region of interest" description="Disordered" evidence="1">
    <location>
        <begin position="49"/>
        <end position="92"/>
    </location>
</feature>
<feature type="region of interest" description="Disordered" evidence="1">
    <location>
        <begin position="253"/>
        <end position="277"/>
    </location>
</feature>
<dbReference type="AlphaFoldDB" id="A0A7R9BLN7"/>
<reference evidence="2" key="1">
    <citation type="submission" date="2020-11" db="EMBL/GenBank/DDBJ databases">
        <authorList>
            <person name="Tran Van P."/>
        </authorList>
    </citation>
    <scope>NUCLEOTIDE SEQUENCE</scope>
</reference>
<accession>A0A7R9BLN7</accession>
<evidence type="ECO:0000256" key="1">
    <source>
        <dbReference type="SAM" id="MobiDB-lite"/>
    </source>
</evidence>